<protein>
    <recommendedName>
        <fullName evidence="4">Lipoprotein</fullName>
    </recommendedName>
</protein>
<accession>A0A1I2TJR1</accession>
<gene>
    <name evidence="2" type="ORF">SAMN04489864_101419</name>
</gene>
<dbReference type="STRING" id="414048.SAMN04489864_101419"/>
<evidence type="ECO:0008006" key="4">
    <source>
        <dbReference type="Google" id="ProtNLM"/>
    </source>
</evidence>
<dbReference type="AlphaFoldDB" id="A0A1I2TJR1"/>
<feature type="region of interest" description="Disordered" evidence="1">
    <location>
        <begin position="27"/>
        <end position="48"/>
    </location>
</feature>
<dbReference type="RefSeq" id="WP_090991892.1">
    <property type="nucleotide sequence ID" value="NZ_FOPP01000001.1"/>
</dbReference>
<evidence type="ECO:0000256" key="1">
    <source>
        <dbReference type="SAM" id="MobiDB-lite"/>
    </source>
</evidence>
<sequence>MEKKYLVLIIGILLSAFGIYSCNYPPTKKENDTDTTHGETLKGGRHDTEPSKLRMTLIQEMVDNYRNTQLVSIEDAPRNGVKGDSHSILFDLDTLKKFISDIEKGVKQVQPNANPKLAIRMYYAAYPLASKWGEPGYENLRDLLGEEITKQYERKHTLIMIPVIKNKKGVFADFNPFDKNTYQGFPKRLKTGMQLFRVSTDTTEVMGLNHGQLIPPKSIEGEAF</sequence>
<name>A0A1I2TJR1_9SPHI</name>
<dbReference type="PROSITE" id="PS51257">
    <property type="entry name" value="PROKAR_LIPOPROTEIN"/>
    <property type="match status" value="1"/>
</dbReference>
<evidence type="ECO:0000313" key="3">
    <source>
        <dbReference type="Proteomes" id="UP000199666"/>
    </source>
</evidence>
<proteinExistence type="predicted"/>
<dbReference type="OrthoDB" id="1355945at2"/>
<reference evidence="2 3" key="1">
    <citation type="submission" date="2016-10" db="EMBL/GenBank/DDBJ databases">
        <authorList>
            <person name="de Groot N.N."/>
        </authorList>
    </citation>
    <scope>NUCLEOTIDE SEQUENCE [LARGE SCALE GENOMIC DNA]</scope>
    <source>
        <strain evidence="2 3">DSM 18684</strain>
    </source>
</reference>
<dbReference type="Proteomes" id="UP000199666">
    <property type="component" value="Unassembled WGS sequence"/>
</dbReference>
<organism evidence="2 3">
    <name type="scientific">Pedobacter insulae</name>
    <dbReference type="NCBI Taxonomy" id="414048"/>
    <lineage>
        <taxon>Bacteria</taxon>
        <taxon>Pseudomonadati</taxon>
        <taxon>Bacteroidota</taxon>
        <taxon>Sphingobacteriia</taxon>
        <taxon>Sphingobacteriales</taxon>
        <taxon>Sphingobacteriaceae</taxon>
        <taxon>Pedobacter</taxon>
    </lineage>
</organism>
<evidence type="ECO:0000313" key="2">
    <source>
        <dbReference type="EMBL" id="SFG64359.1"/>
    </source>
</evidence>
<dbReference type="EMBL" id="FOPP01000001">
    <property type="protein sequence ID" value="SFG64359.1"/>
    <property type="molecule type" value="Genomic_DNA"/>
</dbReference>
<keyword evidence="3" id="KW-1185">Reference proteome</keyword>